<keyword evidence="4" id="KW-1185">Reference proteome</keyword>
<feature type="domain" description="ATP-grasp fold succinyl-CoA synthetase-type" evidence="2">
    <location>
        <begin position="322"/>
        <end position="371"/>
    </location>
</feature>
<feature type="region of interest" description="Disordered" evidence="1">
    <location>
        <begin position="1"/>
        <end position="109"/>
    </location>
</feature>
<name>A0A6H5H5L3_9HEMI</name>
<evidence type="ECO:0000256" key="1">
    <source>
        <dbReference type="SAM" id="MobiDB-lite"/>
    </source>
</evidence>
<accession>A0A6H5H5L3</accession>
<dbReference type="EMBL" id="CADCXU010024061">
    <property type="protein sequence ID" value="CAB0011331.1"/>
    <property type="molecule type" value="Genomic_DNA"/>
</dbReference>
<dbReference type="Gene3D" id="3.30.470.20">
    <property type="entry name" value="ATP-grasp fold, B domain"/>
    <property type="match status" value="1"/>
</dbReference>
<dbReference type="SUPFAM" id="SSF56059">
    <property type="entry name" value="Glutathione synthetase ATP-binding domain-like"/>
    <property type="match status" value="1"/>
</dbReference>
<sequence>MKKRTMNKTEKVEMMTMKKTTKKTMKETKSGLPRADEDGDEEDDKEDVREEEDYKEDVRVEEDDKEDMDASCRNSNLPIKQLPLGKYARSSERRPRREDFNLQKTEDEPINYEDFSSSKKELWERGHFKQLLTKKPAGKRVNVRGLFPLSPLRYQLEKSPTIRVKLTIKQKLKLIIEIEVLQPHPMDRESKFDDIVLDVVVCCNLLYIVRGIRSEKACFRVFGDGMFWWRRRRLDELKEEAAGSEFVYQFEFQCEFENQYQFELRYQYEFEYQFEIEFEFRYRVEFEFGCQYQLEFSIIYLARGGRCAKSRSRSIRANQRMPEGLTAETAGDIAVKVGLADKKAQVTEMLLNLYKLFLEKDALLIEINPYAEDSTGDCKIFISINLKFV</sequence>
<dbReference type="OrthoDB" id="1552at2759"/>
<feature type="compositionally biased region" description="Acidic residues" evidence="1">
    <location>
        <begin position="37"/>
        <end position="69"/>
    </location>
</feature>
<evidence type="ECO:0000313" key="3">
    <source>
        <dbReference type="EMBL" id="CAB0011331.1"/>
    </source>
</evidence>
<feature type="compositionally biased region" description="Basic and acidic residues" evidence="1">
    <location>
        <begin position="89"/>
        <end position="107"/>
    </location>
</feature>
<dbReference type="AlphaFoldDB" id="A0A6H5H5L3"/>
<organism evidence="3 4">
    <name type="scientific">Nesidiocoris tenuis</name>
    <dbReference type="NCBI Taxonomy" id="355587"/>
    <lineage>
        <taxon>Eukaryota</taxon>
        <taxon>Metazoa</taxon>
        <taxon>Ecdysozoa</taxon>
        <taxon>Arthropoda</taxon>
        <taxon>Hexapoda</taxon>
        <taxon>Insecta</taxon>
        <taxon>Pterygota</taxon>
        <taxon>Neoptera</taxon>
        <taxon>Paraneoptera</taxon>
        <taxon>Hemiptera</taxon>
        <taxon>Heteroptera</taxon>
        <taxon>Panheteroptera</taxon>
        <taxon>Cimicomorpha</taxon>
        <taxon>Miridae</taxon>
        <taxon>Dicyphina</taxon>
        <taxon>Nesidiocoris</taxon>
    </lineage>
</organism>
<protein>
    <recommendedName>
        <fullName evidence="2">ATP-grasp fold succinyl-CoA synthetase-type domain-containing protein</fullName>
    </recommendedName>
</protein>
<dbReference type="Pfam" id="PF08442">
    <property type="entry name" value="ATP-grasp_2"/>
    <property type="match status" value="1"/>
</dbReference>
<dbReference type="InterPro" id="IPR013650">
    <property type="entry name" value="ATP-grasp_succ-CoA_synth-type"/>
</dbReference>
<dbReference type="Proteomes" id="UP000479000">
    <property type="component" value="Unassembled WGS sequence"/>
</dbReference>
<evidence type="ECO:0000313" key="4">
    <source>
        <dbReference type="Proteomes" id="UP000479000"/>
    </source>
</evidence>
<evidence type="ECO:0000259" key="2">
    <source>
        <dbReference type="Pfam" id="PF08442"/>
    </source>
</evidence>
<gene>
    <name evidence="3" type="ORF">NTEN_LOCUS16309</name>
</gene>
<proteinExistence type="predicted"/>
<reference evidence="3 4" key="1">
    <citation type="submission" date="2020-02" db="EMBL/GenBank/DDBJ databases">
        <authorList>
            <person name="Ferguson B K."/>
        </authorList>
    </citation>
    <scope>NUCLEOTIDE SEQUENCE [LARGE SCALE GENOMIC DNA]</scope>
</reference>